<accession>A0A0K6I902</accession>
<evidence type="ECO:0008006" key="4">
    <source>
        <dbReference type="Google" id="ProtNLM"/>
    </source>
</evidence>
<proteinExistence type="predicted"/>
<dbReference type="Pfam" id="PF11304">
    <property type="entry name" value="DUF3106"/>
    <property type="match status" value="1"/>
</dbReference>
<gene>
    <name evidence="2" type="ORF">Ga0061069_1105</name>
</gene>
<organism evidence="2 3">
    <name type="scientific">Thiomonas bhubaneswarensis</name>
    <dbReference type="NCBI Taxonomy" id="339866"/>
    <lineage>
        <taxon>Bacteria</taxon>
        <taxon>Pseudomonadati</taxon>
        <taxon>Pseudomonadota</taxon>
        <taxon>Betaproteobacteria</taxon>
        <taxon>Burkholderiales</taxon>
        <taxon>Thiomonas</taxon>
    </lineage>
</organism>
<name>A0A0K6I902_9BURK</name>
<dbReference type="AlphaFoldDB" id="A0A0K6I902"/>
<feature type="compositionally biased region" description="Basic and acidic residues" evidence="1">
    <location>
        <begin position="75"/>
        <end position="88"/>
    </location>
</feature>
<dbReference type="EMBL" id="CYHF01000010">
    <property type="protein sequence ID" value="CUA99595.1"/>
    <property type="molecule type" value="Genomic_DNA"/>
</dbReference>
<feature type="region of interest" description="Disordered" evidence="1">
    <location>
        <begin position="36"/>
        <end position="88"/>
    </location>
</feature>
<dbReference type="Proteomes" id="UP000183649">
    <property type="component" value="Unassembled WGS sequence"/>
</dbReference>
<reference evidence="3" key="1">
    <citation type="submission" date="2015-08" db="EMBL/GenBank/DDBJ databases">
        <authorList>
            <person name="Varghese N."/>
        </authorList>
    </citation>
    <scope>NUCLEOTIDE SEQUENCE [LARGE SCALE GENOMIC DNA]</scope>
    <source>
        <strain evidence="3">DSM 18181</strain>
    </source>
</reference>
<dbReference type="InterPro" id="IPR021455">
    <property type="entry name" value="DUF3106"/>
</dbReference>
<evidence type="ECO:0000256" key="1">
    <source>
        <dbReference type="SAM" id="MobiDB-lite"/>
    </source>
</evidence>
<evidence type="ECO:0000313" key="3">
    <source>
        <dbReference type="Proteomes" id="UP000183649"/>
    </source>
</evidence>
<keyword evidence="3" id="KW-1185">Reference proteome</keyword>
<evidence type="ECO:0000313" key="2">
    <source>
        <dbReference type="EMBL" id="CUA99595.1"/>
    </source>
</evidence>
<sequence>MAIRPESRGSASCALRGTWVGLCIALAGATGLAPLASANQRDGQGGYQRWERMPPQQRERILQEQERFKRLPPSEQERLRREYEQQRR</sequence>
<protein>
    <recommendedName>
        <fullName evidence="4">DUF3106 domain-containing protein</fullName>
    </recommendedName>
</protein>
<dbReference type="STRING" id="339866.GCA_001418255_02567"/>
<feature type="compositionally biased region" description="Basic and acidic residues" evidence="1">
    <location>
        <begin position="49"/>
        <end position="69"/>
    </location>
</feature>
<dbReference type="RefSeq" id="WP_072243065.1">
    <property type="nucleotide sequence ID" value="NZ_CYHF01000010.1"/>
</dbReference>